<accession>A0A261F3Y7</accession>
<organism evidence="1 2">
    <name type="scientific">Alloscardovia macacae</name>
    <dbReference type="NCBI Taxonomy" id="1160091"/>
    <lineage>
        <taxon>Bacteria</taxon>
        <taxon>Bacillati</taxon>
        <taxon>Actinomycetota</taxon>
        <taxon>Actinomycetes</taxon>
        <taxon>Bifidobacteriales</taxon>
        <taxon>Bifidobacteriaceae</taxon>
        <taxon>Alloscardovia</taxon>
    </lineage>
</organism>
<sequence length="30" mass="3411">MIMCIEYACKLIIHIFALDNNSLTLDLLEG</sequence>
<gene>
    <name evidence="1" type="ORF">ALMA_1048</name>
</gene>
<reference evidence="1 2" key="1">
    <citation type="journal article" date="2017" name="BMC Genomics">
        <title>Comparative genomic and phylogenomic analyses of the Bifidobacteriaceae family.</title>
        <authorList>
            <person name="Lugli G.A."/>
            <person name="Milani C."/>
            <person name="Turroni F."/>
            <person name="Duranti S."/>
            <person name="Mancabelli L."/>
            <person name="Mangifesta M."/>
            <person name="Ferrario C."/>
            <person name="Modesto M."/>
            <person name="Mattarelli P."/>
            <person name="Jiri K."/>
            <person name="van Sinderen D."/>
            <person name="Ventura M."/>
        </authorList>
    </citation>
    <scope>NUCLEOTIDE SEQUENCE [LARGE SCALE GENOMIC DNA]</scope>
    <source>
        <strain evidence="1 2">DSM 24762</strain>
    </source>
</reference>
<dbReference type="Proteomes" id="UP000243657">
    <property type="component" value="Unassembled WGS sequence"/>
</dbReference>
<dbReference type="AlphaFoldDB" id="A0A261F3Y7"/>
<protein>
    <submittedName>
        <fullName evidence="1">Uncharacterized protein</fullName>
    </submittedName>
</protein>
<name>A0A261F3Y7_9BIFI</name>
<comment type="caution">
    <text evidence="1">The sequence shown here is derived from an EMBL/GenBank/DDBJ whole genome shotgun (WGS) entry which is preliminary data.</text>
</comment>
<proteinExistence type="predicted"/>
<evidence type="ECO:0000313" key="2">
    <source>
        <dbReference type="Proteomes" id="UP000243657"/>
    </source>
</evidence>
<keyword evidence="2" id="KW-1185">Reference proteome</keyword>
<evidence type="ECO:0000313" key="1">
    <source>
        <dbReference type="EMBL" id="OZG53808.1"/>
    </source>
</evidence>
<dbReference type="EMBL" id="MWWT01000007">
    <property type="protein sequence ID" value="OZG53808.1"/>
    <property type="molecule type" value="Genomic_DNA"/>
</dbReference>